<evidence type="ECO:0000256" key="3">
    <source>
        <dbReference type="SAM" id="Coils"/>
    </source>
</evidence>
<dbReference type="InterPro" id="IPR001646">
    <property type="entry name" value="5peptide_repeat"/>
</dbReference>
<gene>
    <name evidence="5" type="ORF">TIS948_LOCUS19301</name>
</gene>
<feature type="transmembrane region" description="Helical" evidence="4">
    <location>
        <begin position="28"/>
        <end position="50"/>
    </location>
</feature>
<organism evidence="5 6">
    <name type="scientific">Rotaria socialis</name>
    <dbReference type="NCBI Taxonomy" id="392032"/>
    <lineage>
        <taxon>Eukaryota</taxon>
        <taxon>Metazoa</taxon>
        <taxon>Spiralia</taxon>
        <taxon>Gnathifera</taxon>
        <taxon>Rotifera</taxon>
        <taxon>Eurotatoria</taxon>
        <taxon>Bdelloidea</taxon>
        <taxon>Philodinida</taxon>
        <taxon>Philodinidae</taxon>
        <taxon>Rotaria</taxon>
    </lineage>
</organism>
<dbReference type="PROSITE" id="PS51125">
    <property type="entry name" value="NHL"/>
    <property type="match status" value="1"/>
</dbReference>
<keyword evidence="4" id="KW-0472">Membrane</keyword>
<dbReference type="PANTHER" id="PTHR14136">
    <property type="entry name" value="BTB_POZ DOMAIN-CONTAINING PROTEIN KCTD9"/>
    <property type="match status" value="1"/>
</dbReference>
<feature type="coiled-coil region" evidence="3">
    <location>
        <begin position="64"/>
        <end position="91"/>
    </location>
</feature>
<keyword evidence="4" id="KW-0812">Transmembrane</keyword>
<feature type="repeat" description="NHL" evidence="2">
    <location>
        <begin position="883"/>
        <end position="919"/>
    </location>
</feature>
<dbReference type="EMBL" id="CAJNXB010003371">
    <property type="protein sequence ID" value="CAF3311233.1"/>
    <property type="molecule type" value="Genomic_DNA"/>
</dbReference>
<keyword evidence="1" id="KW-0677">Repeat</keyword>
<dbReference type="SUPFAM" id="SSF141571">
    <property type="entry name" value="Pentapeptide repeat-like"/>
    <property type="match status" value="2"/>
</dbReference>
<sequence length="919" mass="103197">MTSQKQNVQTDGSILATREKKRVKFSGSLKFVSSLLLPLTLGVFTVVITFQQQGAAKQQRDGDREAAKQLRDQEKQDAELLRKQDKDLDKQRYENGRFDAYIQQMGKLLEKYHGSIKSSEIAATLARVKTLNIFRQLEPQRNVHIIRFLYEAKQLTDTPENRSIDLSTAKLLDIDFRDTAVDGKQLDQLSLTGIFLLNATFIGIKMSNINFSRTKFDTTNFSLAKIHDANFSFAEFYNTSFTSTYFSNTIFAKTTFQNVNFSSTTFDTIEFPWGKLENVYFSSNNIRYINFQFSSLVNVDFSFSVLFNADFSSASLTDVNFSHTLLVKAKFPSATLKGVDFSSAELYKPDFSNAQLTNLNFKSTNLISANFLDAKISNTNFHQSSCVASRFQLASLSDCNFWQSNLKDAIFQAARLNQVNFYHANLYKTNFMDADMANSELDNTLSIQDVILPNKTSAHDVNLIKDGQADCNISHISGWTLNNGNITTAISNKSNSNCQFTLQSFSTGATMYQRVNLSDKWDSNLWTYSEAVLSAKVSTGVLIDLKGLQRNNSVSSKETLSSTKEQINLLLHNDMWELEVFIKFNATASHSNMNNYWCDDIKLYIIYGTYLESRQLNIPANATWKQSGVTIAGDNGYGGATNQLRDPLGLFVDDDQTVVIADHVNDRIMQWKNGDTTNGQVVAGGKDPGNGLHQLYGPTDVLIDKETDTLIICDQENRRVVRWSRRSGTTQGEILIDNIDCFGLAMDEQRYLYVSDVDKHEVRRYQFGKQNGTLVAGGNEQGNEPNQLNVPKYLFVDRDHSVYVSDANNNRVVKWNKGAEEGIVVAGGQGQGNALTQLSLPSKIFVDTLGTLYVADSLNHRVMRWTQRDKKQGAVVVGGNGEGEGANQFDGPVGLSFDRHGNLYVVDHYNNRVQRFSIE</sequence>
<dbReference type="OrthoDB" id="433512at2759"/>
<dbReference type="Gene3D" id="2.160.20.80">
    <property type="entry name" value="E3 ubiquitin-protein ligase SopA"/>
    <property type="match status" value="2"/>
</dbReference>
<dbReference type="CDD" id="cd05819">
    <property type="entry name" value="NHL"/>
    <property type="match status" value="1"/>
</dbReference>
<comment type="caution">
    <text evidence="5">The sequence shown here is derived from an EMBL/GenBank/DDBJ whole genome shotgun (WGS) entry which is preliminary data.</text>
</comment>
<keyword evidence="4" id="KW-1133">Transmembrane helix</keyword>
<dbReference type="InterPro" id="IPR001258">
    <property type="entry name" value="NHL_repeat"/>
</dbReference>
<dbReference type="AlphaFoldDB" id="A0A817T6P5"/>
<dbReference type="Proteomes" id="UP000663825">
    <property type="component" value="Unassembled WGS sequence"/>
</dbReference>
<dbReference type="InterPro" id="IPR011042">
    <property type="entry name" value="6-blade_b-propeller_TolB-like"/>
</dbReference>
<name>A0A817T6P5_9BILA</name>
<evidence type="ECO:0000256" key="2">
    <source>
        <dbReference type="PROSITE-ProRule" id="PRU00504"/>
    </source>
</evidence>
<dbReference type="PANTHER" id="PTHR14136:SF17">
    <property type="entry name" value="BTB_POZ DOMAIN-CONTAINING PROTEIN KCTD9"/>
    <property type="match status" value="1"/>
</dbReference>
<reference evidence="5" key="1">
    <citation type="submission" date="2021-02" db="EMBL/GenBank/DDBJ databases">
        <authorList>
            <person name="Nowell W R."/>
        </authorList>
    </citation>
    <scope>NUCLEOTIDE SEQUENCE</scope>
</reference>
<protein>
    <submittedName>
        <fullName evidence="5">Uncharacterized protein</fullName>
    </submittedName>
</protein>
<dbReference type="SUPFAM" id="SSF101898">
    <property type="entry name" value="NHL repeat"/>
    <property type="match status" value="1"/>
</dbReference>
<dbReference type="Pfam" id="PF00805">
    <property type="entry name" value="Pentapeptide"/>
    <property type="match status" value="4"/>
</dbReference>
<dbReference type="Pfam" id="PF01436">
    <property type="entry name" value="NHL"/>
    <property type="match status" value="1"/>
</dbReference>
<evidence type="ECO:0000256" key="4">
    <source>
        <dbReference type="SAM" id="Phobius"/>
    </source>
</evidence>
<proteinExistence type="predicted"/>
<evidence type="ECO:0000313" key="5">
    <source>
        <dbReference type="EMBL" id="CAF3311233.1"/>
    </source>
</evidence>
<evidence type="ECO:0000256" key="1">
    <source>
        <dbReference type="ARBA" id="ARBA00022737"/>
    </source>
</evidence>
<dbReference type="Gene3D" id="2.120.10.30">
    <property type="entry name" value="TolB, C-terminal domain"/>
    <property type="match status" value="3"/>
</dbReference>
<evidence type="ECO:0000313" key="6">
    <source>
        <dbReference type="Proteomes" id="UP000663825"/>
    </source>
</evidence>
<dbReference type="InterPro" id="IPR051082">
    <property type="entry name" value="Pentapeptide-BTB/POZ_domain"/>
</dbReference>
<accession>A0A817T6P5</accession>
<keyword evidence="3" id="KW-0175">Coiled coil</keyword>